<dbReference type="Pfam" id="PF16134">
    <property type="entry name" value="THOC2_N"/>
    <property type="match status" value="1"/>
</dbReference>
<feature type="region of interest" description="Disordered" evidence="1">
    <location>
        <begin position="352"/>
        <end position="402"/>
    </location>
</feature>
<dbReference type="InterPro" id="IPR040007">
    <property type="entry name" value="Tho2"/>
</dbReference>
<dbReference type="GO" id="GO:0003729">
    <property type="term" value="F:mRNA binding"/>
    <property type="evidence" value="ECO:0007669"/>
    <property type="project" value="TreeGrafter"/>
</dbReference>
<feature type="compositionally biased region" description="Basic and acidic residues" evidence="1">
    <location>
        <begin position="366"/>
        <end position="393"/>
    </location>
</feature>
<evidence type="ECO:0000256" key="1">
    <source>
        <dbReference type="SAM" id="MobiDB-lite"/>
    </source>
</evidence>
<reference evidence="3 4" key="1">
    <citation type="journal article" date="2019" name="BMC Genomics">
        <title>Chromosome level assembly and comparative genome analysis confirm lager-brewing yeasts originated from a single hybridization.</title>
        <authorList>
            <person name="Salazar A.N."/>
            <person name="Gorter de Vries A.R."/>
            <person name="van den Broek M."/>
            <person name="Brouwers N."/>
            <person name="de la Torre Cortes P."/>
            <person name="Kuijpers N.G.A."/>
            <person name="Daran J.G."/>
            <person name="Abeel T."/>
        </authorList>
    </citation>
    <scope>NUCLEOTIDE SEQUENCE [LARGE SCALE GENOMIC DNA]</scope>
    <source>
        <strain evidence="3 4">CBS 1483</strain>
    </source>
</reference>
<accession>A0A6C1EEV4</accession>
<dbReference type="GO" id="GO:0006406">
    <property type="term" value="P:mRNA export from nucleus"/>
    <property type="evidence" value="ECO:0007669"/>
    <property type="project" value="InterPro"/>
</dbReference>
<dbReference type="InterPro" id="IPR032302">
    <property type="entry name" value="THOC2_N"/>
</dbReference>
<name>A0A6C1EEV4_SACPS</name>
<evidence type="ECO:0000259" key="2">
    <source>
        <dbReference type="Pfam" id="PF16134"/>
    </source>
</evidence>
<keyword evidence="4" id="KW-1185">Reference proteome</keyword>
<evidence type="ECO:0000313" key="4">
    <source>
        <dbReference type="Proteomes" id="UP000501346"/>
    </source>
</evidence>
<dbReference type="GO" id="GO:0000445">
    <property type="term" value="C:THO complex part of transcription export complex"/>
    <property type="evidence" value="ECO:0007669"/>
    <property type="project" value="TreeGrafter"/>
</dbReference>
<dbReference type="Proteomes" id="UP000501346">
    <property type="component" value="Chromosome SeXIV"/>
</dbReference>
<dbReference type="AlphaFoldDB" id="A0A6C1EEV4"/>
<dbReference type="PANTHER" id="PTHR21597">
    <property type="entry name" value="THO2 PROTEIN"/>
    <property type="match status" value="1"/>
</dbReference>
<sequence length="402" mass="45772">MTTQTLLSRLDALSRQVISPGLLNQATILTEETITNWSERSKALCSDFIALESNDEKEHWLKILFIELFDFINQGDEGSPLRLSDIALFIEELVNGDRKGSQASLVGKMLIAVSSSVPNIKDTNTISLCKLIPSLHEELFKFSWISSKLLNKEQTTLLRHLLKKSKYEVKKYNLLVENSVGYAQLVALLLLAYYDPDNSLKVHAYLEEMYHIMGKYSLDSIRSLDVILNVSCQFITEEYQFFIEFLQKSDFWPSNHVADNSNYSTLNVGGNMIAANIISFNLSQYKEQVDKENHQKYMDMCCILINTGFINFYSIWDNVKPDMESLQKYTEDLETELEAESTKGIENPLAMAAALSTEDENNEDTALVKDDDKDKDKASETSNEADLKDKQKNDTLSFGKNF</sequence>
<protein>
    <submittedName>
        <fullName evidence="3">THO complex subunit 2</fullName>
    </submittedName>
</protein>
<dbReference type="EMBL" id="CP049011">
    <property type="protein sequence ID" value="QID87645.1"/>
    <property type="molecule type" value="Genomic_DNA"/>
</dbReference>
<gene>
    <name evidence="3" type="primary">THO2_3</name>
    <name evidence="3" type="ORF">GRS66_010325</name>
</gene>
<organism evidence="3 4">
    <name type="scientific">Saccharomyces pastorianus</name>
    <name type="common">Lager yeast</name>
    <name type="synonym">Saccharomyces cerevisiae x Saccharomyces eubayanus</name>
    <dbReference type="NCBI Taxonomy" id="27292"/>
    <lineage>
        <taxon>Eukaryota</taxon>
        <taxon>Fungi</taxon>
        <taxon>Dikarya</taxon>
        <taxon>Ascomycota</taxon>
        <taxon>Saccharomycotina</taxon>
        <taxon>Saccharomycetes</taxon>
        <taxon>Saccharomycetales</taxon>
        <taxon>Saccharomycetaceae</taxon>
        <taxon>Saccharomyces</taxon>
    </lineage>
</organism>
<dbReference type="GO" id="GO:0006397">
    <property type="term" value="P:mRNA processing"/>
    <property type="evidence" value="ECO:0007669"/>
    <property type="project" value="InterPro"/>
</dbReference>
<dbReference type="OrthoDB" id="29024at2759"/>
<feature type="domain" description="THO complex subunit 2 N-terminal" evidence="2">
    <location>
        <begin position="29"/>
        <end position="393"/>
    </location>
</feature>
<proteinExistence type="predicted"/>
<dbReference type="PANTHER" id="PTHR21597:SF0">
    <property type="entry name" value="THO COMPLEX SUBUNIT 2"/>
    <property type="match status" value="1"/>
</dbReference>
<evidence type="ECO:0000313" key="3">
    <source>
        <dbReference type="EMBL" id="QID87645.1"/>
    </source>
</evidence>